<evidence type="ECO:0000313" key="4">
    <source>
        <dbReference type="Proteomes" id="UP000809587"/>
    </source>
</evidence>
<feature type="compositionally biased region" description="Pro residues" evidence="1">
    <location>
        <begin position="206"/>
        <end position="217"/>
    </location>
</feature>
<name>A0ABS2JA29_9ACTN</name>
<organism evidence="3 4">
    <name type="scientific">Micromonospora humidisoli</name>
    <dbReference type="NCBI Taxonomy" id="2807622"/>
    <lineage>
        <taxon>Bacteria</taxon>
        <taxon>Bacillati</taxon>
        <taxon>Actinomycetota</taxon>
        <taxon>Actinomycetes</taxon>
        <taxon>Micromonosporales</taxon>
        <taxon>Micromonosporaceae</taxon>
        <taxon>Micromonospora</taxon>
    </lineage>
</organism>
<dbReference type="EMBL" id="JAFEUO010000003">
    <property type="protein sequence ID" value="MBM7082991.1"/>
    <property type="molecule type" value="Genomic_DNA"/>
</dbReference>
<evidence type="ECO:0000256" key="2">
    <source>
        <dbReference type="SAM" id="SignalP"/>
    </source>
</evidence>
<protein>
    <recommendedName>
        <fullName evidence="5">DUF5667 domain-containing protein</fullName>
    </recommendedName>
</protein>
<gene>
    <name evidence="3" type="ORF">JQN84_10675</name>
</gene>
<evidence type="ECO:0000256" key="1">
    <source>
        <dbReference type="SAM" id="MobiDB-lite"/>
    </source>
</evidence>
<feature type="chain" id="PRO_5045598715" description="DUF5667 domain-containing protein" evidence="2">
    <location>
        <begin position="29"/>
        <end position="260"/>
    </location>
</feature>
<comment type="caution">
    <text evidence="3">The sequence shown here is derived from an EMBL/GenBank/DDBJ whole genome shotgun (WGS) entry which is preliminary data.</text>
</comment>
<dbReference type="Proteomes" id="UP000809587">
    <property type="component" value="Unassembled WGS sequence"/>
</dbReference>
<feature type="signal peptide" evidence="2">
    <location>
        <begin position="1"/>
        <end position="28"/>
    </location>
</feature>
<dbReference type="RefSeq" id="WP_204958249.1">
    <property type="nucleotide sequence ID" value="NZ_JAFEUO010000003.1"/>
</dbReference>
<feature type="region of interest" description="Disordered" evidence="1">
    <location>
        <begin position="196"/>
        <end position="260"/>
    </location>
</feature>
<dbReference type="SUPFAM" id="SSF56954">
    <property type="entry name" value="Outer membrane efflux proteins (OEP)"/>
    <property type="match status" value="1"/>
</dbReference>
<accession>A0ABS2JA29</accession>
<keyword evidence="4" id="KW-1185">Reference proteome</keyword>
<keyword evidence="2" id="KW-0732">Signal</keyword>
<proteinExistence type="predicted"/>
<evidence type="ECO:0000313" key="3">
    <source>
        <dbReference type="EMBL" id="MBM7082991.1"/>
    </source>
</evidence>
<feature type="compositionally biased region" description="Low complexity" evidence="1">
    <location>
        <begin position="218"/>
        <end position="240"/>
    </location>
</feature>
<evidence type="ECO:0008006" key="5">
    <source>
        <dbReference type="Google" id="ProtNLM"/>
    </source>
</evidence>
<sequence>MNARLVAMWSALAVAVTGIVLVAGMASAAPVAPTTPYPSVPINPNVCKAEKIKVDQAKLLHDQAVASYNRVLQLFNRGAASAQELRDAQKAVDQAALALNNARYAEATCQNNAANPADRNCVNLTLELNRLIDELAITKDLEALAKAHFDAATRLFQSGAMSVEEYQKIKTAYDVAKLQTALIEQLIADQRARTTAAGCRNVDRPTPTPSSPAPSSPAPSGSPSTSPAPSTPAPTSTGSTPPGPLPTSVTAWPSSTVVVS</sequence>
<feature type="compositionally biased region" description="Polar residues" evidence="1">
    <location>
        <begin position="249"/>
        <end position="260"/>
    </location>
</feature>
<reference evidence="3 4" key="1">
    <citation type="submission" date="2021-02" db="EMBL/GenBank/DDBJ databases">
        <authorList>
            <person name="Lee D.-H."/>
        </authorList>
    </citation>
    <scope>NUCLEOTIDE SEQUENCE [LARGE SCALE GENOMIC DNA]</scope>
    <source>
        <strain evidence="3 4">MMS20-R2-29</strain>
    </source>
</reference>